<comment type="caution">
    <text evidence="2">The sequence shown here is derived from an EMBL/GenBank/DDBJ whole genome shotgun (WGS) entry which is preliminary data.</text>
</comment>
<name>A0ABT5VNR5_9BACT</name>
<evidence type="ECO:0000256" key="1">
    <source>
        <dbReference type="SAM" id="SignalP"/>
    </source>
</evidence>
<organism evidence="2 3">
    <name type="scientific">Paralabilibaculum antarcticum</name>
    <dbReference type="NCBI Taxonomy" id="2912572"/>
    <lineage>
        <taxon>Bacteria</taxon>
        <taxon>Pseudomonadati</taxon>
        <taxon>Bacteroidota</taxon>
        <taxon>Bacteroidia</taxon>
        <taxon>Marinilabiliales</taxon>
        <taxon>Marinifilaceae</taxon>
        <taxon>Paralabilibaculum</taxon>
    </lineage>
</organism>
<keyword evidence="3" id="KW-1185">Reference proteome</keyword>
<protein>
    <recommendedName>
        <fullName evidence="4">DUF1593 domain-containing protein</fullName>
    </recommendedName>
</protein>
<gene>
    <name evidence="2" type="ORF">L3049_03585</name>
</gene>
<accession>A0ABT5VNR5</accession>
<reference evidence="2 3" key="1">
    <citation type="submission" date="2022-01" db="EMBL/GenBank/DDBJ databases">
        <title>Labilibaculum sp. nov, a marine bacterium isolated from Antarctica.</title>
        <authorList>
            <person name="Dai W."/>
        </authorList>
    </citation>
    <scope>NUCLEOTIDE SEQUENCE [LARGE SCALE GENOMIC DNA]</scope>
    <source>
        <strain evidence="2 3">DW002</strain>
    </source>
</reference>
<dbReference type="EMBL" id="JAKJSC010000001">
    <property type="protein sequence ID" value="MDE5417079.1"/>
    <property type="molecule type" value="Genomic_DNA"/>
</dbReference>
<evidence type="ECO:0008006" key="4">
    <source>
        <dbReference type="Google" id="ProtNLM"/>
    </source>
</evidence>
<feature type="signal peptide" evidence="1">
    <location>
        <begin position="1"/>
        <end position="19"/>
    </location>
</feature>
<dbReference type="Proteomes" id="UP001528920">
    <property type="component" value="Unassembled WGS sequence"/>
</dbReference>
<evidence type="ECO:0000313" key="2">
    <source>
        <dbReference type="EMBL" id="MDE5417079.1"/>
    </source>
</evidence>
<evidence type="ECO:0000313" key="3">
    <source>
        <dbReference type="Proteomes" id="UP001528920"/>
    </source>
</evidence>
<feature type="chain" id="PRO_5047491723" description="DUF1593 domain-containing protein" evidence="1">
    <location>
        <begin position="20"/>
        <end position="301"/>
    </location>
</feature>
<sequence length="301" mass="34125">MNKVLLVIMILVFSFGVQAQSPMWQGKGRIVISSDGNEHDHDDWAATPLTLAMLAARGLQDKLVLYTYSDHIWWSNLAHPSSPEGLNAYEHMRESALGAKKRFGFKKTKFLCAVDNPGKAYKAMTKAINASSIDDPLFIIAAGPMQVVGEAINRAKAEKRQFVTVLSHSFWNNRHSDKINKGEPEHTGWTFKEMIAEFGSEEGGNVKFIKILDQNKGKDYLGLNCPKKYYDWMKNSQARNDKFYKSGAWDWMYSRLITCTKNKSKHYDPSDAGMAIYFLTGVEKTNPNMIKDILENPIQKD</sequence>
<dbReference type="RefSeq" id="WP_275108417.1">
    <property type="nucleotide sequence ID" value="NZ_JAKJSC010000001.1"/>
</dbReference>
<proteinExistence type="predicted"/>
<keyword evidence="1" id="KW-0732">Signal</keyword>